<proteinExistence type="predicted"/>
<name>A0A173UYE0_ANAHA</name>
<dbReference type="PROSITE" id="PS51257">
    <property type="entry name" value="PROKAR_LIPOPROTEIN"/>
    <property type="match status" value="1"/>
</dbReference>
<gene>
    <name evidence="1" type="ORF">ERS852571_03105</name>
</gene>
<organism evidence="1 2">
    <name type="scientific">Anaerostipes hadrus</name>
    <dbReference type="NCBI Taxonomy" id="649756"/>
    <lineage>
        <taxon>Bacteria</taxon>
        <taxon>Bacillati</taxon>
        <taxon>Bacillota</taxon>
        <taxon>Clostridia</taxon>
        <taxon>Lachnospirales</taxon>
        <taxon>Lachnospiraceae</taxon>
        <taxon>Anaerostipes</taxon>
    </lineage>
</organism>
<evidence type="ECO:0000313" key="2">
    <source>
        <dbReference type="Proteomes" id="UP000095553"/>
    </source>
</evidence>
<protein>
    <recommendedName>
        <fullName evidence="3">DUF5050 domain-containing protein</fullName>
    </recommendedName>
</protein>
<reference evidence="1 2" key="1">
    <citation type="submission" date="2015-09" db="EMBL/GenBank/DDBJ databases">
        <authorList>
            <consortium name="Pathogen Informatics"/>
        </authorList>
    </citation>
    <scope>NUCLEOTIDE SEQUENCE [LARGE SCALE GENOMIC DNA]</scope>
    <source>
        <strain evidence="1 2">2789STDY5834959</strain>
    </source>
</reference>
<dbReference type="RefSeq" id="WP_055073505.1">
    <property type="nucleotide sequence ID" value="NZ_CAXSPF010000024.1"/>
</dbReference>
<sequence length="338" mass="39710">MKKIWIVAMTMCILLTGCGSKKQVKKADWKTDKILATTSYHQQTGWADSIIENKKYVIYTRKDRKIIRYDKETGEKKKLFQLDKKQDIEDMVTALEIYQNKLYYLNANRLYESNIDGSDRKLVADADKLKGFEDEIKWIGNFQHYKNKIYLVIGGSDIYELEENNKIKRIVEGAVQSCFYKGSLYYKNSYDPAIYKMDLKTKKSKLVRGQEAPEDDDQYDKIMKYNDFYMIDGNFYYGAIVNNVPEKTGLYKYNTNGKDQLEIKDKKGYAAYSAQKGVYINKETDKDDDLTLMLYANNKKKQLLEKFDAQNDMTIIDGYLLYLEDEREDKVYSMIKLP</sequence>
<evidence type="ECO:0008006" key="3">
    <source>
        <dbReference type="Google" id="ProtNLM"/>
    </source>
</evidence>
<evidence type="ECO:0000313" key="1">
    <source>
        <dbReference type="EMBL" id="CUN19380.1"/>
    </source>
</evidence>
<dbReference type="AlphaFoldDB" id="A0A173UYE0"/>
<dbReference type="Proteomes" id="UP000095553">
    <property type="component" value="Unassembled WGS sequence"/>
</dbReference>
<dbReference type="EMBL" id="CYXY01000034">
    <property type="protein sequence ID" value="CUN19380.1"/>
    <property type="molecule type" value="Genomic_DNA"/>
</dbReference>
<accession>A0A173UYE0</accession>
<dbReference type="SUPFAM" id="SSF63825">
    <property type="entry name" value="YWTD domain"/>
    <property type="match status" value="1"/>
</dbReference>